<dbReference type="GO" id="GO:0009252">
    <property type="term" value="P:peptidoglycan biosynthetic process"/>
    <property type="evidence" value="ECO:0007669"/>
    <property type="project" value="UniProtKB-UniRule"/>
</dbReference>
<dbReference type="Gene3D" id="3.30.1490.480">
    <property type="entry name" value="Endolytic murein transglycosylase"/>
    <property type="match status" value="1"/>
</dbReference>
<dbReference type="EC" id="4.2.2.29" evidence="7"/>
<evidence type="ECO:0000256" key="6">
    <source>
        <dbReference type="ARBA" id="ARBA00023316"/>
    </source>
</evidence>
<keyword evidence="6 7" id="KW-0961">Cell wall biogenesis/degradation</keyword>
<keyword evidence="4 7" id="KW-0472">Membrane</keyword>
<evidence type="ECO:0000256" key="1">
    <source>
        <dbReference type="ARBA" id="ARBA00022475"/>
    </source>
</evidence>
<evidence type="ECO:0000256" key="3">
    <source>
        <dbReference type="ARBA" id="ARBA00022989"/>
    </source>
</evidence>
<comment type="function">
    <text evidence="7">Functions as a peptidoglycan terminase that cleaves nascent peptidoglycan strands endolytically to terminate their elongation.</text>
</comment>
<dbReference type="PANTHER" id="PTHR30518:SF2">
    <property type="entry name" value="ENDOLYTIC MUREIN TRANSGLYCOSYLASE"/>
    <property type="match status" value="1"/>
</dbReference>
<name>A0A1G2D2U0_9BACT</name>
<reference evidence="8 9" key="1">
    <citation type="journal article" date="2016" name="Nat. Commun.">
        <title>Thousands of microbial genomes shed light on interconnected biogeochemical processes in an aquifer system.</title>
        <authorList>
            <person name="Anantharaman K."/>
            <person name="Brown C.T."/>
            <person name="Hug L.A."/>
            <person name="Sharon I."/>
            <person name="Castelle C.J."/>
            <person name="Probst A.J."/>
            <person name="Thomas B.C."/>
            <person name="Singh A."/>
            <person name="Wilkins M.J."/>
            <person name="Karaoz U."/>
            <person name="Brodie E.L."/>
            <person name="Williams K.H."/>
            <person name="Hubbard S.S."/>
            <person name="Banfield J.F."/>
        </authorList>
    </citation>
    <scope>NUCLEOTIDE SEQUENCE [LARGE SCALE GENOMIC DNA]</scope>
</reference>
<keyword evidence="3 7" id="KW-1133">Transmembrane helix</keyword>
<dbReference type="GO" id="GO:0071555">
    <property type="term" value="P:cell wall organization"/>
    <property type="evidence" value="ECO:0007669"/>
    <property type="project" value="UniProtKB-KW"/>
</dbReference>
<dbReference type="EMBL" id="MHLL01000063">
    <property type="protein sequence ID" value="OGZ07280.1"/>
    <property type="molecule type" value="Genomic_DNA"/>
</dbReference>
<evidence type="ECO:0000256" key="5">
    <source>
        <dbReference type="ARBA" id="ARBA00023239"/>
    </source>
</evidence>
<evidence type="ECO:0000256" key="7">
    <source>
        <dbReference type="HAMAP-Rule" id="MF_02065"/>
    </source>
</evidence>
<keyword evidence="1 7" id="KW-1003">Cell membrane</keyword>
<dbReference type="GO" id="GO:0005886">
    <property type="term" value="C:plasma membrane"/>
    <property type="evidence" value="ECO:0007669"/>
    <property type="project" value="UniProtKB-UniRule"/>
</dbReference>
<comment type="similarity">
    <text evidence="7">Belongs to the transglycosylase MltG family.</text>
</comment>
<accession>A0A1G2D2U0</accession>
<dbReference type="Proteomes" id="UP000177996">
    <property type="component" value="Unassembled WGS sequence"/>
</dbReference>
<proteinExistence type="inferred from homology"/>
<evidence type="ECO:0000313" key="8">
    <source>
        <dbReference type="EMBL" id="OGZ07280.1"/>
    </source>
</evidence>
<protein>
    <recommendedName>
        <fullName evidence="7">Endolytic murein transglycosylase</fullName>
        <ecNumber evidence="7">4.2.2.29</ecNumber>
    </recommendedName>
    <alternativeName>
        <fullName evidence="7">Peptidoglycan lytic transglycosylase</fullName>
    </alternativeName>
    <alternativeName>
        <fullName evidence="7">Peptidoglycan polymerization terminase</fullName>
    </alternativeName>
</protein>
<dbReference type="GO" id="GO:0008932">
    <property type="term" value="F:lytic endotransglycosylase activity"/>
    <property type="evidence" value="ECO:0007669"/>
    <property type="project" value="UniProtKB-UniRule"/>
</dbReference>
<keyword evidence="2 7" id="KW-0812">Transmembrane</keyword>
<evidence type="ECO:0000256" key="4">
    <source>
        <dbReference type="ARBA" id="ARBA00023136"/>
    </source>
</evidence>
<dbReference type="NCBIfam" id="TIGR00247">
    <property type="entry name" value="endolytic transglycosylase MltG"/>
    <property type="match status" value="1"/>
</dbReference>
<dbReference type="InterPro" id="IPR003770">
    <property type="entry name" value="MLTG-like"/>
</dbReference>
<keyword evidence="5 7" id="KW-0456">Lyase</keyword>
<feature type="site" description="Important for catalytic activity" evidence="7">
    <location>
        <position position="233"/>
    </location>
</feature>
<evidence type="ECO:0000313" key="9">
    <source>
        <dbReference type="Proteomes" id="UP000177996"/>
    </source>
</evidence>
<organism evidence="8 9">
    <name type="scientific">Candidatus Lloydbacteria bacterium RIFCSPHIGHO2_02_FULL_50_13</name>
    <dbReference type="NCBI Taxonomy" id="1798661"/>
    <lineage>
        <taxon>Bacteria</taxon>
        <taxon>Candidatus Lloydiibacteriota</taxon>
    </lineage>
</organism>
<dbReference type="Pfam" id="PF02618">
    <property type="entry name" value="YceG"/>
    <property type="match status" value="1"/>
</dbReference>
<dbReference type="STRING" id="1798661.A3D65_02170"/>
<dbReference type="AlphaFoldDB" id="A0A1G2D2U0"/>
<dbReference type="PANTHER" id="PTHR30518">
    <property type="entry name" value="ENDOLYTIC MUREIN TRANSGLYCOSYLASE"/>
    <property type="match status" value="1"/>
</dbReference>
<comment type="caution">
    <text evidence="8">The sequence shown here is derived from an EMBL/GenBank/DDBJ whole genome shotgun (WGS) entry which is preliminary data.</text>
</comment>
<dbReference type="HAMAP" id="MF_02065">
    <property type="entry name" value="MltG"/>
    <property type="match status" value="1"/>
</dbReference>
<evidence type="ECO:0000256" key="2">
    <source>
        <dbReference type="ARBA" id="ARBA00022692"/>
    </source>
</evidence>
<gene>
    <name evidence="7" type="primary">mltG</name>
    <name evidence="8" type="ORF">A3D65_02170</name>
</gene>
<comment type="catalytic activity">
    <reaction evidence="7">
        <text>a peptidoglycan chain = a peptidoglycan chain with N-acetyl-1,6-anhydromuramyl-[peptide] at the reducing end + a peptidoglycan chain with N-acetylglucosamine at the non-reducing end.</text>
        <dbReference type="EC" id="4.2.2.29"/>
    </reaction>
</comment>
<sequence>MRTPLFFNYYAKMNEPDTIAPMETQTSPRPNYRWLWSLLLLAVLVVGGTMKWQKVNHPPSDFPVGKLILIPSGITLKEISALLEDEHVIQSQTAFTIRVRLKGAESHILAGDYLFTSPLDLASVMKRLMGGEHGIERLRVTIPEGTSVAGIGRILKGTFVQFDEEQFVVLAKENEGYLFPDTYFFFSNATSGHVAKTLMETFRKKTNALRGEAIMAEKNWSDIVIMASIIEEEAATAKDRRIISGILWKRLLKGMHLGVDAPFAYDIGKNSATLTTIDLKYDSPYNTYLYGGLPPTPITNPGLDSIDAALHPETSPYYYYLSDKGDTIHYAKTFDEHKVNKERYIR</sequence>